<evidence type="ECO:0000313" key="3">
    <source>
        <dbReference type="Proteomes" id="UP000834106"/>
    </source>
</evidence>
<organism evidence="2 3">
    <name type="scientific">Fraxinus pennsylvanica</name>
    <dbReference type="NCBI Taxonomy" id="56036"/>
    <lineage>
        <taxon>Eukaryota</taxon>
        <taxon>Viridiplantae</taxon>
        <taxon>Streptophyta</taxon>
        <taxon>Embryophyta</taxon>
        <taxon>Tracheophyta</taxon>
        <taxon>Spermatophyta</taxon>
        <taxon>Magnoliopsida</taxon>
        <taxon>eudicotyledons</taxon>
        <taxon>Gunneridae</taxon>
        <taxon>Pentapetalae</taxon>
        <taxon>asterids</taxon>
        <taxon>lamiids</taxon>
        <taxon>Lamiales</taxon>
        <taxon>Oleaceae</taxon>
        <taxon>Oleeae</taxon>
        <taxon>Fraxinus</taxon>
    </lineage>
</organism>
<sequence>MSGSYSRIRQVSKTRSNSIDLSDISFPSHTPRSIAKNTTKSMDIKQKSPQNNPRMPDSIAEHETEDDIGEIFGELLKRKCSVPSHKDVTEKSYIQTVVKRSFSLKKSSSVSEGYSRIHHQIDLTADHDDDEHLNSQARAKKKKGKILQACRRLFRF</sequence>
<feature type="region of interest" description="Disordered" evidence="1">
    <location>
        <begin position="1"/>
        <end position="63"/>
    </location>
</feature>
<keyword evidence="3" id="KW-1185">Reference proteome</keyword>
<accession>A0AAD2AF23</accession>
<reference evidence="2" key="1">
    <citation type="submission" date="2023-05" db="EMBL/GenBank/DDBJ databases">
        <authorList>
            <person name="Huff M."/>
        </authorList>
    </citation>
    <scope>NUCLEOTIDE SEQUENCE</scope>
</reference>
<evidence type="ECO:0000313" key="2">
    <source>
        <dbReference type="EMBL" id="CAI9786947.1"/>
    </source>
</evidence>
<proteinExistence type="predicted"/>
<protein>
    <submittedName>
        <fullName evidence="2">Uncharacterized protein</fullName>
    </submittedName>
</protein>
<feature type="compositionally biased region" description="Polar residues" evidence="1">
    <location>
        <begin position="1"/>
        <end position="53"/>
    </location>
</feature>
<dbReference type="AlphaFoldDB" id="A0AAD2AF23"/>
<evidence type="ECO:0000256" key="1">
    <source>
        <dbReference type="SAM" id="MobiDB-lite"/>
    </source>
</evidence>
<dbReference type="PANTHER" id="PTHR38386">
    <property type="entry name" value="OS05G0426900 PROTEIN"/>
    <property type="match status" value="1"/>
</dbReference>
<dbReference type="EMBL" id="OU503058">
    <property type="protein sequence ID" value="CAI9786947.1"/>
    <property type="molecule type" value="Genomic_DNA"/>
</dbReference>
<name>A0AAD2AF23_9LAMI</name>
<dbReference type="Proteomes" id="UP000834106">
    <property type="component" value="Chromosome 23"/>
</dbReference>
<dbReference type="PANTHER" id="PTHR38386:SF7">
    <property type="entry name" value="TOPOISOMERASE 1-ASSOCIATED FACTOR 1"/>
    <property type="match status" value="1"/>
</dbReference>
<gene>
    <name evidence="2" type="ORF">FPE_LOCUS34377</name>
</gene>